<accession>A0ACA9U0X8</accession>
<reference evidence="1" key="2">
    <citation type="submission" date="2021-10" db="EMBL/GenBank/DDBJ databases">
        <authorList>
            <person name="Piombo E."/>
        </authorList>
    </citation>
    <scope>NUCLEOTIDE SEQUENCE</scope>
</reference>
<proteinExistence type="predicted"/>
<keyword evidence="2" id="KW-1185">Reference proteome</keyword>
<comment type="caution">
    <text evidence="1">The sequence shown here is derived from an EMBL/GenBank/DDBJ whole genome shotgun (WGS) entry which is preliminary data.</text>
</comment>
<dbReference type="Proteomes" id="UP000836387">
    <property type="component" value="Unassembled WGS sequence"/>
</dbReference>
<gene>
    <name evidence="1" type="ORF">CRV2_00005832</name>
</gene>
<organism evidence="1 2">
    <name type="scientific">Clonostachys rosea f. rosea IK726</name>
    <dbReference type="NCBI Taxonomy" id="1349383"/>
    <lineage>
        <taxon>Eukaryota</taxon>
        <taxon>Fungi</taxon>
        <taxon>Dikarya</taxon>
        <taxon>Ascomycota</taxon>
        <taxon>Pezizomycotina</taxon>
        <taxon>Sordariomycetes</taxon>
        <taxon>Hypocreomycetidae</taxon>
        <taxon>Hypocreales</taxon>
        <taxon>Bionectriaceae</taxon>
        <taxon>Clonostachys</taxon>
    </lineage>
</organism>
<sequence length="556" mass="61985">MTRRDFDDSVPMAQRSLSIRRVLPSSGTMLLILVPETLQTGFLIAGAGFGALLFAARLIESGISASEITLVDAANGYGGTWYWNRYPGLMCDVESSIYMPLLEETGYIPKHRYSYGTELRQYAELVAQKYGLEPTTLFRSTMKAAKWDELQTEWECILSKKGVDGTPSDITVRANFVVLAAGILVHPKLPLIPGLEEFDGHTFHTSRWDYGYTGGSPESPELVNLKDKKVAIIGTGATAIQVVPELAKWAGQLYVFQRTASSVDNRDQRPIDPVKFRSTCSGKGWQNERRENFTAFTSNTPEKPAINLVDDSWTRMPSFSGLVGCPVIKELPLEKTGDYIASLHAIDFPRQERIRARVDEVVRDKEVAEGLKPWYPGWCKRPCFHDEYLPAFNNQNVHLVDTRGRGVDRLTEDGLCFDGKTYETDVIIFSTGFEPWTSGSPAHRAGMKITGRDGLEMDLKWRDNLGTFQGIFTRNFPNLVLPGGTQAAPAVNQVHMMDVYASHVAKLIKLAKDGVGRLAKDGVGRRAKFVIEPTEEGEAEWVRKIVSMAHGVVLRR</sequence>
<evidence type="ECO:0000313" key="1">
    <source>
        <dbReference type="EMBL" id="CAG9946945.1"/>
    </source>
</evidence>
<protein>
    <submittedName>
        <fullName evidence="1">Uncharacterized protein</fullName>
    </submittedName>
</protein>
<dbReference type="EMBL" id="CADEHS020000010">
    <property type="protein sequence ID" value="CAG9946945.1"/>
    <property type="molecule type" value="Genomic_DNA"/>
</dbReference>
<name>A0ACA9U0X8_BIOOC</name>
<reference evidence="1" key="1">
    <citation type="submission" date="2020-04" db="EMBL/GenBank/DDBJ databases">
        <authorList>
            <person name="Broberg M."/>
        </authorList>
    </citation>
    <scope>NUCLEOTIDE SEQUENCE</scope>
</reference>
<evidence type="ECO:0000313" key="2">
    <source>
        <dbReference type="Proteomes" id="UP000836387"/>
    </source>
</evidence>
<feature type="non-terminal residue" evidence="1">
    <location>
        <position position="556"/>
    </location>
</feature>